<reference evidence="9 10" key="1">
    <citation type="submission" date="2020-02" db="EMBL/GenBank/DDBJ databases">
        <authorList>
            <person name="Ma Q."/>
            <person name="Huang Y."/>
            <person name="Song X."/>
            <person name="Pei D."/>
        </authorList>
    </citation>
    <scope>NUCLEOTIDE SEQUENCE [LARGE SCALE GENOMIC DNA]</scope>
    <source>
        <strain evidence="9">Sxm20200214</strain>
        <tissue evidence="9">Leaf</tissue>
    </source>
</reference>
<dbReference type="Pfam" id="PF01582">
    <property type="entry name" value="TIR"/>
    <property type="match status" value="1"/>
</dbReference>
<dbReference type="Gene3D" id="3.80.10.10">
    <property type="entry name" value="Ribonuclease Inhibitor"/>
    <property type="match status" value="2"/>
</dbReference>
<dbReference type="InterPro" id="IPR002182">
    <property type="entry name" value="NB-ARC"/>
</dbReference>
<dbReference type="InterPro" id="IPR003593">
    <property type="entry name" value="AAA+_ATPase"/>
</dbReference>
<name>A0A8X7S770_BRACI</name>
<dbReference type="InterPro" id="IPR035897">
    <property type="entry name" value="Toll_tir_struct_dom_sf"/>
</dbReference>
<dbReference type="FunFam" id="3.80.10.10:FF:000386">
    <property type="entry name" value="Disease resistance protein RPS4"/>
    <property type="match status" value="1"/>
</dbReference>
<comment type="catalytic activity">
    <reaction evidence="7">
        <text>NAD(+) + H2O = ADP-D-ribose + nicotinamide + H(+)</text>
        <dbReference type="Rhea" id="RHEA:16301"/>
        <dbReference type="ChEBI" id="CHEBI:15377"/>
        <dbReference type="ChEBI" id="CHEBI:15378"/>
        <dbReference type="ChEBI" id="CHEBI:17154"/>
        <dbReference type="ChEBI" id="CHEBI:57540"/>
        <dbReference type="ChEBI" id="CHEBI:57967"/>
        <dbReference type="EC" id="3.2.2.6"/>
    </reaction>
    <physiologicalReaction direction="left-to-right" evidence="7">
        <dbReference type="Rhea" id="RHEA:16302"/>
    </physiologicalReaction>
</comment>
<dbReference type="Gene3D" id="3.40.50.10140">
    <property type="entry name" value="Toll/interleukin-1 receptor homology (TIR) domain"/>
    <property type="match status" value="1"/>
</dbReference>
<evidence type="ECO:0000313" key="10">
    <source>
        <dbReference type="Proteomes" id="UP000886595"/>
    </source>
</evidence>
<dbReference type="PROSITE" id="PS50104">
    <property type="entry name" value="TIR"/>
    <property type="match status" value="1"/>
</dbReference>
<dbReference type="OrthoDB" id="1936883at2759"/>
<comment type="caution">
    <text evidence="9">The sequence shown here is derived from an EMBL/GenBank/DDBJ whole genome shotgun (WGS) entry which is preliminary data.</text>
</comment>
<evidence type="ECO:0000256" key="2">
    <source>
        <dbReference type="ARBA" id="ARBA00022614"/>
    </source>
</evidence>
<dbReference type="SUPFAM" id="SSF52200">
    <property type="entry name" value="Toll/Interleukin receptor TIR domain"/>
    <property type="match status" value="1"/>
</dbReference>
<dbReference type="FunFam" id="3.40.50.300:FF:001002">
    <property type="entry name" value="Disease resistance protein (TIR-NBS-LRR class)"/>
    <property type="match status" value="1"/>
</dbReference>
<dbReference type="AlphaFoldDB" id="A0A8X7S770"/>
<evidence type="ECO:0000256" key="6">
    <source>
        <dbReference type="ARBA" id="ARBA00023027"/>
    </source>
</evidence>
<dbReference type="PANTHER" id="PTHR11017:SF569">
    <property type="entry name" value="DISEASE RESISTANCE PROTEIN"/>
    <property type="match status" value="1"/>
</dbReference>
<dbReference type="Proteomes" id="UP000886595">
    <property type="component" value="Unassembled WGS sequence"/>
</dbReference>
<dbReference type="InterPro" id="IPR032675">
    <property type="entry name" value="LRR_dom_sf"/>
</dbReference>
<dbReference type="InterPro" id="IPR058192">
    <property type="entry name" value="WHD_ROQ1-like"/>
</dbReference>
<dbReference type="SUPFAM" id="SSF52540">
    <property type="entry name" value="P-loop containing nucleoside triphosphate hydrolases"/>
    <property type="match status" value="1"/>
</dbReference>
<dbReference type="Gene3D" id="3.40.50.300">
    <property type="entry name" value="P-loop containing nucleotide triphosphate hydrolases"/>
    <property type="match status" value="1"/>
</dbReference>
<gene>
    <name evidence="9" type="ORF">Bca52824_037354</name>
</gene>
<keyword evidence="10" id="KW-1185">Reference proteome</keyword>
<dbReference type="Gene3D" id="1.10.8.430">
    <property type="entry name" value="Helical domain of apoptotic protease-activating factors"/>
    <property type="match status" value="1"/>
</dbReference>
<proteinExistence type="predicted"/>
<keyword evidence="5" id="KW-0611">Plant defense</keyword>
<evidence type="ECO:0000259" key="8">
    <source>
        <dbReference type="PROSITE" id="PS50104"/>
    </source>
</evidence>
<dbReference type="InterPro" id="IPR011713">
    <property type="entry name" value="Leu-rich_rpt_3"/>
</dbReference>
<dbReference type="Pfam" id="PF20160">
    <property type="entry name" value="C-JID"/>
    <property type="match status" value="1"/>
</dbReference>
<dbReference type="PANTHER" id="PTHR11017">
    <property type="entry name" value="LEUCINE-RICH REPEAT-CONTAINING PROTEIN"/>
    <property type="match status" value="1"/>
</dbReference>
<dbReference type="InterPro" id="IPR000157">
    <property type="entry name" value="TIR_dom"/>
</dbReference>
<keyword evidence="6" id="KW-0520">NAD</keyword>
<dbReference type="FunFam" id="3.40.50.10140:FF:000007">
    <property type="entry name" value="Disease resistance protein (TIR-NBS-LRR class)"/>
    <property type="match status" value="1"/>
</dbReference>
<dbReference type="InterPro" id="IPR027417">
    <property type="entry name" value="P-loop_NTPase"/>
</dbReference>
<dbReference type="SUPFAM" id="SSF46785">
    <property type="entry name" value="Winged helix' DNA-binding domain"/>
    <property type="match status" value="1"/>
</dbReference>
<dbReference type="InterPro" id="IPR036390">
    <property type="entry name" value="WH_DNA-bd_sf"/>
</dbReference>
<evidence type="ECO:0000313" key="9">
    <source>
        <dbReference type="EMBL" id="KAG2300882.1"/>
    </source>
</evidence>
<dbReference type="Pfam" id="PF07725">
    <property type="entry name" value="LRR_3"/>
    <property type="match status" value="1"/>
</dbReference>
<dbReference type="GO" id="GO:0061809">
    <property type="term" value="F:NAD+ nucleosidase activity, cyclic ADP-ribose generating"/>
    <property type="evidence" value="ECO:0007669"/>
    <property type="project" value="UniProtKB-EC"/>
</dbReference>
<dbReference type="PRINTS" id="PR00364">
    <property type="entry name" value="DISEASERSIST"/>
</dbReference>
<dbReference type="SMART" id="SM00382">
    <property type="entry name" value="AAA"/>
    <property type="match status" value="1"/>
</dbReference>
<dbReference type="GO" id="GO:0007165">
    <property type="term" value="P:signal transduction"/>
    <property type="evidence" value="ECO:0007669"/>
    <property type="project" value="InterPro"/>
</dbReference>
<accession>A0A8X7S770</accession>
<keyword evidence="4" id="KW-0378">Hydrolase</keyword>
<dbReference type="Pfam" id="PF23282">
    <property type="entry name" value="WHD_ROQ1"/>
    <property type="match status" value="1"/>
</dbReference>
<dbReference type="GO" id="GO:0043531">
    <property type="term" value="F:ADP binding"/>
    <property type="evidence" value="ECO:0007669"/>
    <property type="project" value="InterPro"/>
</dbReference>
<dbReference type="SUPFAM" id="SSF52058">
    <property type="entry name" value="L domain-like"/>
    <property type="match status" value="1"/>
</dbReference>
<dbReference type="InterPro" id="IPR045344">
    <property type="entry name" value="C-JID"/>
</dbReference>
<evidence type="ECO:0000256" key="1">
    <source>
        <dbReference type="ARBA" id="ARBA00011982"/>
    </source>
</evidence>
<sequence>MATSSLSPIQRCGHDVFPSFSGKDVRKTFLSHLLKEFQRKGIETFNDDGMIKRGHSIGPELVEAIRRSRISLVVLSKNYASSSWCLNELVEILRCRETAGKTVMTIFYGVDPSDVRKQTGKFGRNFEITCRGKMEDETLVWRQSLTDIANIAGENSEKWDNEADMIEKVVKDVSNTLNTTPSLDFDKLVGVEAHVNRLSSLLCLKCVSEVRMVGIWGAAGIGKTTIARALYNQISENFQLSFFMDNIKESYKGIKGIDDYGLKLWFQERLLSKAIDHHDIKIQHLGAIEERLKNKRVLVILDDVDEIEQLVALANQPNWFGLGSRIIVTTEDRQLLKTHGINHVYKVNLPSCDEAIQIFSRYAFGHTSPPPHFMQIAMETTKLVGNLPLGLSVLGSSLRGKGREEWSLALPRLRTSLDAKLEKVLEVGYNCLHEKDKAIFLHVACFFNNEKVDRIMQLLATSDLDIGFGLKVLADKSLLHISTDGRVMMHYLLQQLGRQVVRKQSIYEPGKRQFLVNPEEICDVLQDETGTGSVLGISLDISRTNKLSISKKAFKRMRNLRFLRFCANEKNGLKVSKRLDYLPHKLRLLHWDAYPWRNIPTKFCSKYLVELNMPHSKLKKLWDGTQPLRNLKQMDLSFSKKLGEVPDLSEATNLQTLDLSYCESIKLKDLTMFGCTKLEALPTNVNLASLDSLYMDGCSRLKRFPEISRNVKFLYLGETAIEEVPSSITYWTRLLEFNMSGNKRLKTFPHVPDSVRVLSLGNNEFENIPSGRIKPMSELRSLDLTDCMKLVSLPELPKSLAYINADNCESLERISRLSSSPNAVLELGNCLKLDQESRNLVEKSECEYAFLPGGEVPAYFIHRTSSGNSLNIHLDRDNVSSSVVTGFKACVVLASGSSSDVLSGNGVTGLSCCFKGKYNESSIQYYEWPVMYPSLLLTNHRCILNVVFEDQNNDGKGKILIDQDVYFEFGCPHYKIIGCGIRLLKDHEEEDSSSERF</sequence>
<evidence type="ECO:0000256" key="3">
    <source>
        <dbReference type="ARBA" id="ARBA00022737"/>
    </source>
</evidence>
<evidence type="ECO:0000256" key="7">
    <source>
        <dbReference type="ARBA" id="ARBA00047304"/>
    </source>
</evidence>
<dbReference type="InterPro" id="IPR044974">
    <property type="entry name" value="Disease_R_plants"/>
</dbReference>
<keyword evidence="2" id="KW-0433">Leucine-rich repeat</keyword>
<dbReference type="GO" id="GO:0006952">
    <property type="term" value="P:defense response"/>
    <property type="evidence" value="ECO:0007669"/>
    <property type="project" value="UniProtKB-KW"/>
</dbReference>
<dbReference type="EMBL" id="JAAMPC010000008">
    <property type="protein sequence ID" value="KAG2300882.1"/>
    <property type="molecule type" value="Genomic_DNA"/>
</dbReference>
<dbReference type="Pfam" id="PF00931">
    <property type="entry name" value="NB-ARC"/>
    <property type="match status" value="1"/>
</dbReference>
<dbReference type="SMART" id="SM00255">
    <property type="entry name" value="TIR"/>
    <property type="match status" value="1"/>
</dbReference>
<evidence type="ECO:0000256" key="4">
    <source>
        <dbReference type="ARBA" id="ARBA00022801"/>
    </source>
</evidence>
<organism evidence="9 10">
    <name type="scientific">Brassica carinata</name>
    <name type="common">Ethiopian mustard</name>
    <name type="synonym">Abyssinian cabbage</name>
    <dbReference type="NCBI Taxonomy" id="52824"/>
    <lineage>
        <taxon>Eukaryota</taxon>
        <taxon>Viridiplantae</taxon>
        <taxon>Streptophyta</taxon>
        <taxon>Embryophyta</taxon>
        <taxon>Tracheophyta</taxon>
        <taxon>Spermatophyta</taxon>
        <taxon>Magnoliopsida</taxon>
        <taxon>eudicotyledons</taxon>
        <taxon>Gunneridae</taxon>
        <taxon>Pentapetalae</taxon>
        <taxon>rosids</taxon>
        <taxon>malvids</taxon>
        <taxon>Brassicales</taxon>
        <taxon>Brassicaceae</taxon>
        <taxon>Brassiceae</taxon>
        <taxon>Brassica</taxon>
    </lineage>
</organism>
<evidence type="ECO:0000256" key="5">
    <source>
        <dbReference type="ARBA" id="ARBA00022821"/>
    </source>
</evidence>
<dbReference type="EC" id="3.2.2.6" evidence="1"/>
<keyword evidence="3" id="KW-0677">Repeat</keyword>
<feature type="domain" description="TIR" evidence="8">
    <location>
        <begin position="12"/>
        <end position="177"/>
    </location>
</feature>
<dbReference type="InterPro" id="IPR042197">
    <property type="entry name" value="Apaf_helical"/>
</dbReference>
<protein>
    <recommendedName>
        <fullName evidence="1">ADP-ribosyl cyclase/cyclic ADP-ribose hydrolase</fullName>
        <ecNumber evidence="1">3.2.2.6</ecNumber>
    </recommendedName>
</protein>